<proteinExistence type="predicted"/>
<dbReference type="SMART" id="SM00054">
    <property type="entry name" value="EFh"/>
    <property type="match status" value="3"/>
</dbReference>
<dbReference type="InterPro" id="IPR011992">
    <property type="entry name" value="EF-hand-dom_pair"/>
</dbReference>
<dbReference type="Proteomes" id="UP000051952">
    <property type="component" value="Unassembled WGS sequence"/>
</dbReference>
<evidence type="ECO:0000256" key="3">
    <source>
        <dbReference type="SAM" id="MobiDB-lite"/>
    </source>
</evidence>
<dbReference type="SUPFAM" id="SSF47473">
    <property type="entry name" value="EF-hand"/>
    <property type="match status" value="1"/>
</dbReference>
<dbReference type="OMA" id="MIQFARS"/>
<gene>
    <name evidence="5" type="ORF">BSAL_44265</name>
</gene>
<dbReference type="PANTHER" id="PTHR23048:SF59">
    <property type="entry name" value="EF-HAND SUPERFAMILY PROTEIN"/>
    <property type="match status" value="1"/>
</dbReference>
<evidence type="ECO:0000313" key="5">
    <source>
        <dbReference type="EMBL" id="CUI15489.1"/>
    </source>
</evidence>
<feature type="domain" description="EF-hand" evidence="4">
    <location>
        <begin position="70"/>
        <end position="105"/>
    </location>
</feature>
<dbReference type="FunFam" id="1.10.238.10:FF:000001">
    <property type="entry name" value="Calmodulin 1"/>
    <property type="match status" value="1"/>
</dbReference>
<feature type="domain" description="EF-hand" evidence="4">
    <location>
        <begin position="107"/>
        <end position="142"/>
    </location>
</feature>
<accession>A0A0S4KIF8</accession>
<keyword evidence="2" id="KW-0106">Calcium</keyword>
<dbReference type="Gene3D" id="1.10.238.10">
    <property type="entry name" value="EF-hand"/>
    <property type="match status" value="2"/>
</dbReference>
<dbReference type="InterPro" id="IPR050230">
    <property type="entry name" value="CALM/Myosin/TropC-like"/>
</dbReference>
<evidence type="ECO:0000313" key="6">
    <source>
        <dbReference type="Proteomes" id="UP000051952"/>
    </source>
</evidence>
<reference evidence="6" key="1">
    <citation type="submission" date="2015-09" db="EMBL/GenBank/DDBJ databases">
        <authorList>
            <consortium name="Pathogen Informatics"/>
        </authorList>
    </citation>
    <scope>NUCLEOTIDE SEQUENCE [LARGE SCALE GENOMIC DNA]</scope>
    <source>
        <strain evidence="6">Lake Konstanz</strain>
    </source>
</reference>
<dbReference type="EMBL" id="CYKH01002183">
    <property type="protein sequence ID" value="CUI15489.1"/>
    <property type="molecule type" value="Genomic_DNA"/>
</dbReference>
<dbReference type="PROSITE" id="PS50222">
    <property type="entry name" value="EF_HAND_2"/>
    <property type="match status" value="3"/>
</dbReference>
<dbReference type="CDD" id="cd00051">
    <property type="entry name" value="EFh"/>
    <property type="match status" value="1"/>
</dbReference>
<dbReference type="InterPro" id="IPR002048">
    <property type="entry name" value="EF_hand_dom"/>
</dbReference>
<evidence type="ECO:0000256" key="2">
    <source>
        <dbReference type="ARBA" id="ARBA00022837"/>
    </source>
</evidence>
<keyword evidence="1" id="KW-0677">Repeat</keyword>
<dbReference type="OrthoDB" id="343296at2759"/>
<feature type="domain" description="EF-hand" evidence="4">
    <location>
        <begin position="34"/>
        <end position="69"/>
    </location>
</feature>
<feature type="region of interest" description="Disordered" evidence="3">
    <location>
        <begin position="1"/>
        <end position="27"/>
    </location>
</feature>
<feature type="region of interest" description="Disordered" evidence="3">
    <location>
        <begin position="156"/>
        <end position="177"/>
    </location>
</feature>
<dbReference type="PANTHER" id="PTHR23048">
    <property type="entry name" value="MYOSIN LIGHT CHAIN 1, 3"/>
    <property type="match status" value="1"/>
</dbReference>
<dbReference type="VEuPathDB" id="TriTrypDB:BSAL_44265"/>
<organism evidence="5 6">
    <name type="scientific">Bodo saltans</name>
    <name type="common">Flagellated protozoan</name>
    <dbReference type="NCBI Taxonomy" id="75058"/>
    <lineage>
        <taxon>Eukaryota</taxon>
        <taxon>Discoba</taxon>
        <taxon>Euglenozoa</taxon>
        <taxon>Kinetoplastea</taxon>
        <taxon>Metakinetoplastina</taxon>
        <taxon>Eubodonida</taxon>
        <taxon>Bodonidae</taxon>
        <taxon>Bodo</taxon>
    </lineage>
</organism>
<protein>
    <submittedName>
        <fullName evidence="5">Centrin, putative</fullName>
    </submittedName>
</protein>
<keyword evidence="6" id="KW-1185">Reference proteome</keyword>
<evidence type="ECO:0000259" key="4">
    <source>
        <dbReference type="PROSITE" id="PS50222"/>
    </source>
</evidence>
<evidence type="ECO:0000256" key="1">
    <source>
        <dbReference type="ARBA" id="ARBA00022737"/>
    </source>
</evidence>
<dbReference type="AlphaFoldDB" id="A0A0S4KIF8"/>
<name>A0A0S4KIF8_BODSA</name>
<dbReference type="GO" id="GO:0005509">
    <property type="term" value="F:calcium ion binding"/>
    <property type="evidence" value="ECO:0007669"/>
    <property type="project" value="InterPro"/>
</dbReference>
<feature type="compositionally biased region" description="Polar residues" evidence="3">
    <location>
        <begin position="1"/>
        <end position="12"/>
    </location>
</feature>
<dbReference type="GO" id="GO:0016460">
    <property type="term" value="C:myosin II complex"/>
    <property type="evidence" value="ECO:0007669"/>
    <property type="project" value="TreeGrafter"/>
</dbReference>
<dbReference type="Pfam" id="PF13499">
    <property type="entry name" value="EF-hand_7"/>
    <property type="match status" value="1"/>
</dbReference>
<sequence>MPVASPQKQLANASAKHADDKDAPQRIPIELTNTQKRELREAFDLFDAQGTGRIPATDVKVALRALGFEVKKEELRQLLNEVGCNVNNTIDFNEFMSVLLLKAGERESKAEVLRAFRQLDAADKGYVAMEDIQQVAELLEQDLTEDELREMMEFAHPRSAASSQPQAGATKRDTFGGKDSVHVTEEDFMRIMKRANVY</sequence>